<dbReference type="SUPFAM" id="SSF56935">
    <property type="entry name" value="Porins"/>
    <property type="match status" value="1"/>
</dbReference>
<evidence type="ECO:0000256" key="6">
    <source>
        <dbReference type="ARBA" id="ARBA00022692"/>
    </source>
</evidence>
<evidence type="ECO:0000256" key="5">
    <source>
        <dbReference type="ARBA" id="ARBA00022496"/>
    </source>
</evidence>
<dbReference type="NCBIfam" id="TIGR01783">
    <property type="entry name" value="TonB-siderophor"/>
    <property type="match status" value="1"/>
</dbReference>
<feature type="domain" description="TonB-dependent receptor plug" evidence="17">
    <location>
        <begin position="128"/>
        <end position="226"/>
    </location>
</feature>
<evidence type="ECO:0000256" key="13">
    <source>
        <dbReference type="ARBA" id="ARBA00023237"/>
    </source>
</evidence>
<protein>
    <submittedName>
        <fullName evidence="18">TonB-dependent receptor</fullName>
    </submittedName>
</protein>
<dbReference type="InterPro" id="IPR010105">
    <property type="entry name" value="TonB_sidphr_rcpt"/>
</dbReference>
<keyword evidence="10 15" id="KW-0798">TonB box</keyword>
<dbReference type="Pfam" id="PF00593">
    <property type="entry name" value="TonB_dep_Rec_b-barrel"/>
    <property type="match status" value="1"/>
</dbReference>
<dbReference type="PROSITE" id="PS52016">
    <property type="entry name" value="TONB_DEPENDENT_REC_3"/>
    <property type="match status" value="1"/>
</dbReference>
<keyword evidence="13 14" id="KW-0998">Cell outer membrane</keyword>
<evidence type="ECO:0000256" key="2">
    <source>
        <dbReference type="ARBA" id="ARBA00009810"/>
    </source>
</evidence>
<evidence type="ECO:0000256" key="9">
    <source>
        <dbReference type="ARBA" id="ARBA00023065"/>
    </source>
</evidence>
<keyword evidence="19" id="KW-1185">Reference proteome</keyword>
<dbReference type="GO" id="GO:0015344">
    <property type="term" value="F:siderophore uptake transmembrane transporter activity"/>
    <property type="evidence" value="ECO:0007669"/>
    <property type="project" value="TreeGrafter"/>
</dbReference>
<gene>
    <name evidence="18" type="ORF">HHI_13745</name>
</gene>
<evidence type="ECO:0000259" key="17">
    <source>
        <dbReference type="Pfam" id="PF07715"/>
    </source>
</evidence>
<dbReference type="NCBIfam" id="NF007349">
    <property type="entry name" value="PRK09840.1"/>
    <property type="match status" value="1"/>
</dbReference>
<comment type="subcellular location">
    <subcellularLocation>
        <location evidence="1 14">Cell outer membrane</location>
        <topology evidence="1 14">Multi-pass membrane protein</topology>
    </subcellularLocation>
</comment>
<evidence type="ECO:0000313" key="19">
    <source>
        <dbReference type="Proteomes" id="UP000025061"/>
    </source>
</evidence>
<evidence type="ECO:0000256" key="11">
    <source>
        <dbReference type="ARBA" id="ARBA00023136"/>
    </source>
</evidence>
<dbReference type="Pfam" id="PF07715">
    <property type="entry name" value="Plug"/>
    <property type="match status" value="1"/>
</dbReference>
<dbReference type="GO" id="GO:0009279">
    <property type="term" value="C:cell outer membrane"/>
    <property type="evidence" value="ECO:0007669"/>
    <property type="project" value="UniProtKB-SubCell"/>
</dbReference>
<evidence type="ECO:0000256" key="1">
    <source>
        <dbReference type="ARBA" id="ARBA00004571"/>
    </source>
</evidence>
<keyword evidence="4 14" id="KW-1134">Transmembrane beta strand</keyword>
<evidence type="ECO:0000256" key="8">
    <source>
        <dbReference type="ARBA" id="ARBA00023004"/>
    </source>
</evidence>
<dbReference type="CDD" id="cd01347">
    <property type="entry name" value="ligand_gated_channel"/>
    <property type="match status" value="1"/>
</dbReference>
<feature type="domain" description="TonB-dependent receptor-like beta-barrel" evidence="16">
    <location>
        <begin position="343"/>
        <end position="778"/>
    </location>
</feature>
<dbReference type="PATRIC" id="fig|1280951.3.peg.2768"/>
<evidence type="ECO:0000256" key="3">
    <source>
        <dbReference type="ARBA" id="ARBA00022448"/>
    </source>
</evidence>
<dbReference type="GO" id="GO:0038023">
    <property type="term" value="F:signaling receptor activity"/>
    <property type="evidence" value="ECO:0007669"/>
    <property type="project" value="InterPro"/>
</dbReference>
<organism evidence="18 19">
    <name type="scientific">Hyphomonas hirschiana VP5</name>
    <dbReference type="NCBI Taxonomy" id="1280951"/>
    <lineage>
        <taxon>Bacteria</taxon>
        <taxon>Pseudomonadati</taxon>
        <taxon>Pseudomonadota</taxon>
        <taxon>Alphaproteobacteria</taxon>
        <taxon>Hyphomonadales</taxon>
        <taxon>Hyphomonadaceae</taxon>
        <taxon>Hyphomonas</taxon>
    </lineage>
</organism>
<keyword evidence="3 14" id="KW-0813">Transport</keyword>
<keyword evidence="11 14" id="KW-0472">Membrane</keyword>
<keyword evidence="8" id="KW-0408">Iron</keyword>
<dbReference type="InterPro" id="IPR036942">
    <property type="entry name" value="Beta-barrel_TonB_sf"/>
</dbReference>
<evidence type="ECO:0000256" key="15">
    <source>
        <dbReference type="RuleBase" id="RU003357"/>
    </source>
</evidence>
<evidence type="ECO:0000256" key="10">
    <source>
        <dbReference type="ARBA" id="ARBA00023077"/>
    </source>
</evidence>
<evidence type="ECO:0000313" key="18">
    <source>
        <dbReference type="EMBL" id="KCZ90606.1"/>
    </source>
</evidence>
<reference evidence="18 19" key="1">
    <citation type="submission" date="2013-04" db="EMBL/GenBank/DDBJ databases">
        <title>Hyphomonas hirschiana VP5 Genome Sequencing.</title>
        <authorList>
            <person name="Lai Q."/>
            <person name="Shao Z."/>
        </authorList>
    </citation>
    <scope>NUCLEOTIDE SEQUENCE [LARGE SCALE GENOMIC DNA]</scope>
    <source>
        <strain evidence="18 19">VP5</strain>
    </source>
</reference>
<comment type="caution">
    <text evidence="18">The sequence shown here is derived from an EMBL/GenBank/DDBJ whole genome shotgun (WGS) entry which is preliminary data.</text>
</comment>
<dbReference type="Gene3D" id="2.170.130.10">
    <property type="entry name" value="TonB-dependent receptor, plug domain"/>
    <property type="match status" value="1"/>
</dbReference>
<dbReference type="Proteomes" id="UP000025061">
    <property type="component" value="Unassembled WGS sequence"/>
</dbReference>
<keyword evidence="12 18" id="KW-0675">Receptor</keyword>
<evidence type="ECO:0000259" key="16">
    <source>
        <dbReference type="Pfam" id="PF00593"/>
    </source>
</evidence>
<keyword evidence="6 14" id="KW-0812">Transmembrane</keyword>
<dbReference type="EMBL" id="ARYI01000012">
    <property type="protein sequence ID" value="KCZ90606.1"/>
    <property type="molecule type" value="Genomic_DNA"/>
</dbReference>
<evidence type="ECO:0000256" key="14">
    <source>
        <dbReference type="PROSITE-ProRule" id="PRU01360"/>
    </source>
</evidence>
<dbReference type="InterPro" id="IPR012910">
    <property type="entry name" value="Plug_dom"/>
</dbReference>
<evidence type="ECO:0000256" key="7">
    <source>
        <dbReference type="ARBA" id="ARBA00022729"/>
    </source>
</evidence>
<dbReference type="InterPro" id="IPR000531">
    <property type="entry name" value="Beta-barrel_TonB"/>
</dbReference>
<dbReference type="AlphaFoldDB" id="A0A059FJA2"/>
<evidence type="ECO:0000256" key="4">
    <source>
        <dbReference type="ARBA" id="ARBA00022452"/>
    </source>
</evidence>
<comment type="similarity">
    <text evidence="2 14 15">Belongs to the TonB-dependent receptor family.</text>
</comment>
<dbReference type="InterPro" id="IPR039426">
    <property type="entry name" value="TonB-dep_rcpt-like"/>
</dbReference>
<sequence length="810" mass="86430">MAVLGGFCPFPPVAGPAAWEFGPSWHVHGQTPRLAGFLTAKPSARSACTCAARTFPILETIMIRSRKHGLKTSLALIAAMSGTLHAHAEADDARRSDPEKREETVIVEGESLYIVPHVSSPKLTQELVNTPQTISVISGQLIADQGAVSLMEALRNTPGITMQLGENGNTSSGDTFTMRGFSSQSSIFQDGIRDLGAVTRDSFNLEQIEVAKGPAGSDIGRGASSGYINQVSKTPLDDDFTSLFAGATSEGGVRLTGDANKMLTGTAGVRLNVMVQDMPVPGRDEVTNKGYGIAPSIAFGVGTGTEFQLFAQHIIQENVPDGGIPSIGLEGFYNADETLLAGAAVDRSNFYGSKSDFEDVEANMITAKMIHDLGGGLTLTSTARYGKTQMDRVLTGINGLDAPSSDPSTWTVSRSRQRVDQTNDILGNQTIITGSFNTGRLVHDFSTGIEALNESQKSGSFSTTGLTTPAASLYNPDPNIVLPTPYPSGGKADGSTTTLAAFLFDTINLDEKWYFTAGIRAENYETDVNGVTITSSRSHPDLPPGTALAYDLSDDGNLVSWKLAGLYKPRENGSVYISYGNSLTPPGGANFSLSSGESSINNPAFDPQETQNLEVGTKWDLFGEHLALAAAYYSTTNKDELSVLDPDTNTYEQLGERKVEGVELSAVGKITPDWQVSASLTTIDTEVTEGTTGNNSEGASSRWSPDLAATVWTTYNLTPAFTFGGGARYMGEQKRVVNPGTDISTQNVPVIPEAWVVDAMARYQFTERLALQLNVYNLFDEDYISTLNNSGARLTPGQPTSAYLSLNVRF</sequence>
<keyword evidence="9" id="KW-0406">Ion transport</keyword>
<dbReference type="GO" id="GO:0015891">
    <property type="term" value="P:siderophore transport"/>
    <property type="evidence" value="ECO:0007669"/>
    <property type="project" value="InterPro"/>
</dbReference>
<proteinExistence type="inferred from homology"/>
<name>A0A059FJA2_9PROT</name>
<accession>A0A059FJA2</accession>
<dbReference type="PANTHER" id="PTHR32552:SF89">
    <property type="entry name" value="CATECHOLATE SIDEROPHORE RECEPTOR FIU"/>
    <property type="match status" value="1"/>
</dbReference>
<keyword evidence="5" id="KW-0410">Iron transport</keyword>
<dbReference type="PANTHER" id="PTHR32552">
    <property type="entry name" value="FERRICHROME IRON RECEPTOR-RELATED"/>
    <property type="match status" value="1"/>
</dbReference>
<keyword evidence="7" id="KW-0732">Signal</keyword>
<dbReference type="InterPro" id="IPR037066">
    <property type="entry name" value="Plug_dom_sf"/>
</dbReference>
<evidence type="ECO:0000256" key="12">
    <source>
        <dbReference type="ARBA" id="ARBA00023170"/>
    </source>
</evidence>
<dbReference type="Gene3D" id="2.40.170.20">
    <property type="entry name" value="TonB-dependent receptor, beta-barrel domain"/>
    <property type="match status" value="1"/>
</dbReference>